<comment type="caution">
    <text evidence="1">The sequence shown here is derived from an EMBL/GenBank/DDBJ whole genome shotgun (WGS) entry which is preliminary data.</text>
</comment>
<dbReference type="Proteomes" id="UP000778951">
    <property type="component" value="Unassembled WGS sequence"/>
</dbReference>
<dbReference type="RefSeq" id="WP_167695591.1">
    <property type="nucleotide sequence ID" value="NZ_CP118181.1"/>
</dbReference>
<dbReference type="AlphaFoldDB" id="A0A968KWQ2"/>
<accession>A0A968KWQ2</accession>
<gene>
    <name evidence="1" type="ORF">HCT48_04645</name>
</gene>
<protein>
    <submittedName>
        <fullName evidence="1">Uncharacterized protein</fullName>
    </submittedName>
</protein>
<evidence type="ECO:0000313" key="1">
    <source>
        <dbReference type="EMBL" id="NIZ69502.1"/>
    </source>
</evidence>
<organism evidence="1 2">
    <name type="scientific">Entomospira culicis</name>
    <dbReference type="NCBI Taxonomy" id="2719989"/>
    <lineage>
        <taxon>Bacteria</taxon>
        <taxon>Pseudomonadati</taxon>
        <taxon>Spirochaetota</taxon>
        <taxon>Spirochaetia</taxon>
        <taxon>Spirochaetales</taxon>
        <taxon>Spirochaetaceae</taxon>
        <taxon>Entomospira</taxon>
    </lineage>
</organism>
<evidence type="ECO:0000313" key="2">
    <source>
        <dbReference type="Proteomes" id="UP000778951"/>
    </source>
</evidence>
<reference evidence="1" key="1">
    <citation type="submission" date="2020-03" db="EMBL/GenBank/DDBJ databases">
        <title>Spirochaetal bacteria isolated from arthropods constitute a novel genus Entomospira genus novum within the order Spirochaetales.</title>
        <authorList>
            <person name="Grana-Miraglia L."/>
            <person name="Sikutova S."/>
            <person name="Fingerle V."/>
            <person name="Sing A."/>
            <person name="Castillo-Ramirez S."/>
            <person name="Margos G."/>
            <person name="Rudolf I."/>
        </authorList>
    </citation>
    <scope>NUCLEOTIDE SEQUENCE</scope>
    <source>
        <strain evidence="1">BR149</strain>
    </source>
</reference>
<name>A0A968KWQ2_9SPIO</name>
<proteinExistence type="predicted"/>
<sequence>MSEKYEITINNFPPFELENCHGIVSNQLTGYIDLSKIFQATVGSLSSYKASGKSFNLILTIFDSTGLKTSEQTFRNAMISKVEAINTNSVEITFNV</sequence>
<dbReference type="EMBL" id="JAATLM010000001">
    <property type="protein sequence ID" value="NIZ69502.1"/>
    <property type="molecule type" value="Genomic_DNA"/>
</dbReference>
<keyword evidence="2" id="KW-1185">Reference proteome</keyword>